<keyword evidence="1" id="KW-0472">Membrane</keyword>
<sequence length="107" mass="10983">MSDAFTLADLSPLLPGVALWALALYLPLSVPLGRLEQALAEASLEEGLQQLVLVGGSLLLALAVGLVVELLLSWALGPGWAGSLGLIAVLAGLSLSLAAGRDDDRQR</sequence>
<evidence type="ECO:0000313" key="3">
    <source>
        <dbReference type="Proteomes" id="UP001302329"/>
    </source>
</evidence>
<dbReference type="EMBL" id="JAYGHY010000012">
    <property type="protein sequence ID" value="MEA5442058.1"/>
    <property type="molecule type" value="Genomic_DNA"/>
</dbReference>
<keyword evidence="1" id="KW-0812">Transmembrane</keyword>
<reference evidence="2 3" key="1">
    <citation type="submission" date="2023-12" db="EMBL/GenBank/DDBJ databases">
        <title>Baltic Sea Cyanobacteria.</title>
        <authorList>
            <person name="Delbaje E."/>
            <person name="Fewer D.P."/>
            <person name="Shishido T.K."/>
        </authorList>
    </citation>
    <scope>NUCLEOTIDE SEQUENCE [LARGE SCALE GENOMIC DNA]</scope>
    <source>
        <strain evidence="2 3">UHCC 0281</strain>
    </source>
</reference>
<feature type="transmembrane region" description="Helical" evidence="1">
    <location>
        <begin position="51"/>
        <end position="74"/>
    </location>
</feature>
<feature type="transmembrane region" description="Helical" evidence="1">
    <location>
        <begin position="12"/>
        <end position="30"/>
    </location>
</feature>
<dbReference type="Proteomes" id="UP001302329">
    <property type="component" value="Unassembled WGS sequence"/>
</dbReference>
<evidence type="ECO:0000313" key="2">
    <source>
        <dbReference type="EMBL" id="MEA5442058.1"/>
    </source>
</evidence>
<comment type="caution">
    <text evidence="2">The sequence shown here is derived from an EMBL/GenBank/DDBJ whole genome shotgun (WGS) entry which is preliminary data.</text>
</comment>
<protein>
    <submittedName>
        <fullName evidence="2">Uncharacterized protein</fullName>
    </submittedName>
</protein>
<name>A0ABU5SU52_9CYAN</name>
<feature type="transmembrane region" description="Helical" evidence="1">
    <location>
        <begin position="80"/>
        <end position="100"/>
    </location>
</feature>
<evidence type="ECO:0000256" key="1">
    <source>
        <dbReference type="SAM" id="Phobius"/>
    </source>
</evidence>
<keyword evidence="1" id="KW-1133">Transmembrane helix</keyword>
<proteinExistence type="predicted"/>
<accession>A0ABU5SU52</accession>
<organism evidence="2 3">
    <name type="scientific">Cyanobium gracile UHCC 0281</name>
    <dbReference type="NCBI Taxonomy" id="3110309"/>
    <lineage>
        <taxon>Bacteria</taxon>
        <taxon>Bacillati</taxon>
        <taxon>Cyanobacteriota</taxon>
        <taxon>Cyanophyceae</taxon>
        <taxon>Synechococcales</taxon>
        <taxon>Prochlorococcaceae</taxon>
        <taxon>Cyanobium</taxon>
    </lineage>
</organism>
<keyword evidence="3" id="KW-1185">Reference proteome</keyword>
<dbReference type="RefSeq" id="WP_323356151.1">
    <property type="nucleotide sequence ID" value="NZ_JAYGHY010000012.1"/>
</dbReference>
<gene>
    <name evidence="2" type="ORF">VB739_05785</name>
</gene>